<sequence>MYSIAYVVPYFGKFPKGFQFWLMSCGCNPSIDWLIFTDDRTDYDYPDNVKVTYWTFDQMRTRVQSIFDFPISLERPYKLCDYKPAYGEIFERELRGYDFWGDCDIDLVWGDIRKFYTDEVLENYEKVGFNGHSMLFRNTPQVCSRYRTCVEGALSYRDVFSVDQGFAFDETGMDAIYEALGIPVYKEIDFANLLKYDYGFYLDWQDEEDREKNEAQVFTWSHGVVTRHYLYKGRIETKEYLYLHYWCRPTSFRIHEYDPNRQYLIYPDVTTDKPFHMDEELIRRKSKRSKVKYYAKSIWFNRHKITLERIVFNVKGMLGYKNGC</sequence>
<dbReference type="eggNOG" id="ENOG502ZCE3">
    <property type="taxonomic scope" value="Bacteria"/>
</dbReference>
<dbReference type="HOGENOM" id="CLU_068038_0_0_11"/>
<keyword evidence="2" id="KW-1185">Reference proteome</keyword>
<proteinExistence type="predicted"/>
<gene>
    <name evidence="1" type="ORF">HMPREF9452_00649</name>
</gene>
<evidence type="ECO:0000313" key="2">
    <source>
        <dbReference type="Proteomes" id="UP000004830"/>
    </source>
</evidence>
<dbReference type="STRING" id="742742.HMPREF9452_00649"/>
<dbReference type="GeneID" id="62758417"/>
<accession>G1WH36</accession>
<organism evidence="1 2">
    <name type="scientific">Collinsella tanakaei YIT 12063</name>
    <dbReference type="NCBI Taxonomy" id="742742"/>
    <lineage>
        <taxon>Bacteria</taxon>
        <taxon>Bacillati</taxon>
        <taxon>Actinomycetota</taxon>
        <taxon>Coriobacteriia</taxon>
        <taxon>Coriobacteriales</taxon>
        <taxon>Coriobacteriaceae</taxon>
        <taxon>Collinsella</taxon>
    </lineage>
</organism>
<protein>
    <submittedName>
        <fullName evidence="1">Uncharacterized protein</fullName>
    </submittedName>
</protein>
<reference evidence="1 2" key="1">
    <citation type="submission" date="2011-06" db="EMBL/GenBank/DDBJ databases">
        <title>The Genome Sequence of Collinsella tanakaei YIT 12063.</title>
        <authorList>
            <consortium name="The Broad Institute Genome Sequencing Platform"/>
            <person name="Earl A."/>
            <person name="Ward D."/>
            <person name="Feldgarden M."/>
            <person name="Gevers D."/>
            <person name="Morotomi M."/>
            <person name="Young S.K."/>
            <person name="Zeng Q."/>
            <person name="Gargeya S."/>
            <person name="Fitzgerald M."/>
            <person name="Haas B."/>
            <person name="Abouelleil A."/>
            <person name="Alvarado L."/>
            <person name="Arachchi H.M."/>
            <person name="Berlin A."/>
            <person name="Brown A."/>
            <person name="Chapman S.B."/>
            <person name="Chen Z."/>
            <person name="Dunbar C."/>
            <person name="Freedman E."/>
            <person name="Gearin G."/>
            <person name="Gellesch M."/>
            <person name="Goldberg J."/>
            <person name="Griggs A."/>
            <person name="Gujja S."/>
            <person name="Heiman D."/>
            <person name="Howarth C."/>
            <person name="Larson L."/>
            <person name="Lui A."/>
            <person name="MacDonald P.J.P."/>
            <person name="Mehta T."/>
            <person name="Montmayeur A."/>
            <person name="Murphy C."/>
            <person name="Neiman D."/>
            <person name="Pearson M."/>
            <person name="Priest M."/>
            <person name="Roberts A."/>
            <person name="Saif S."/>
            <person name="Shea T."/>
            <person name="Shenoy N."/>
            <person name="Sisk P."/>
            <person name="Stolte C."/>
            <person name="Sykes S."/>
            <person name="Wortman J."/>
            <person name="Nusbaum C."/>
            <person name="Birren B."/>
        </authorList>
    </citation>
    <scope>NUCLEOTIDE SEQUENCE [LARGE SCALE GENOMIC DNA]</scope>
    <source>
        <strain evidence="1 2">YIT 12063</strain>
    </source>
</reference>
<comment type="caution">
    <text evidence="1">The sequence shown here is derived from an EMBL/GenBank/DDBJ whole genome shotgun (WGS) entry which is preliminary data.</text>
</comment>
<name>G1WH36_9ACTN</name>
<dbReference type="OrthoDB" id="1910631at2"/>
<dbReference type="Pfam" id="PF20330">
    <property type="entry name" value="DUF6625"/>
    <property type="match status" value="1"/>
</dbReference>
<dbReference type="InterPro" id="IPR046733">
    <property type="entry name" value="DUF6625"/>
</dbReference>
<dbReference type="AlphaFoldDB" id="G1WH36"/>
<evidence type="ECO:0000313" key="1">
    <source>
        <dbReference type="EMBL" id="EGX67187.1"/>
    </source>
</evidence>
<dbReference type="RefSeq" id="WP_009140685.1">
    <property type="nucleotide sequence ID" value="NZ_JH126467.1"/>
</dbReference>
<dbReference type="Proteomes" id="UP000004830">
    <property type="component" value="Unassembled WGS sequence"/>
</dbReference>
<dbReference type="EMBL" id="ADLS01000008">
    <property type="protein sequence ID" value="EGX67187.1"/>
    <property type="molecule type" value="Genomic_DNA"/>
</dbReference>